<evidence type="ECO:0000259" key="4">
    <source>
        <dbReference type="PROSITE" id="PS01124"/>
    </source>
</evidence>
<dbReference type="EMBL" id="CP006954">
    <property type="protein sequence ID" value="AHG82834.1"/>
    <property type="molecule type" value="Genomic_DNA"/>
</dbReference>
<evidence type="ECO:0000256" key="1">
    <source>
        <dbReference type="ARBA" id="ARBA00023015"/>
    </source>
</evidence>
<organism evidence="5 6">
    <name type="scientific">Bibersteinia trehalosi USDA-ARS-USMARC-188</name>
    <dbReference type="NCBI Taxonomy" id="1263829"/>
    <lineage>
        <taxon>Bacteria</taxon>
        <taxon>Pseudomonadati</taxon>
        <taxon>Pseudomonadota</taxon>
        <taxon>Gammaproteobacteria</taxon>
        <taxon>Pasteurellales</taxon>
        <taxon>Pasteurellaceae</taxon>
        <taxon>Bibersteinia</taxon>
    </lineage>
</organism>
<evidence type="ECO:0000256" key="3">
    <source>
        <dbReference type="ARBA" id="ARBA00023163"/>
    </source>
</evidence>
<feature type="domain" description="HTH araC/xylS-type" evidence="4">
    <location>
        <begin position="226"/>
        <end position="324"/>
    </location>
</feature>
<dbReference type="GO" id="GO:0000976">
    <property type="term" value="F:transcription cis-regulatory region binding"/>
    <property type="evidence" value="ECO:0007669"/>
    <property type="project" value="TreeGrafter"/>
</dbReference>
<evidence type="ECO:0000313" key="6">
    <source>
        <dbReference type="Proteomes" id="UP000019091"/>
    </source>
</evidence>
<sequence length="328" mass="37472">MSAPDKFPLFHNVLFRLAELGFNIPQLLKSVGISPMVLTEPQATLNTADYFAFWQAVEKVNHDPLLAFKLLDGNNQAGNEFILLAMLHSGTFKEALQRLARYKAMVCPQSVILHETSDNIRILSQWQYSQQPEPHIITDMFFGAVQHILDRSLPNAPKPKRIELQRPHLVADYSDYFGCEIQLNCRENALIYAKSDLNLPLAHSNPELMLLFGENNTSVLTTDLNSQIKQEIRQCLNGEKPTIEQVAKQLFITPRTLQRRLKAEGISFAKLLEAVRIESAETLLTKVDITIGEIAFYLGYQDIHSFSRAFKKWTGKSPMLWRKERKYA</sequence>
<reference evidence="5 6" key="1">
    <citation type="journal article" date="2014" name="Genome Announc.">
        <title>Complete Closed Genome Sequences of Three Bibersteinia trehalosi Nasopharyngeal Isolates from Cattle with Shipping Fever.</title>
        <authorList>
            <person name="Harhay G.P."/>
            <person name="McVey D.S."/>
            <person name="Koren S."/>
            <person name="Phillippy A.M."/>
            <person name="Bono J."/>
            <person name="Harhay D.M."/>
            <person name="Clawson M.L."/>
            <person name="Heaton M.P."/>
            <person name="Chitko-McKown C.G."/>
            <person name="Korlach J."/>
            <person name="Smith T.P."/>
        </authorList>
    </citation>
    <scope>NUCLEOTIDE SEQUENCE [LARGE SCALE GENOMIC DNA]</scope>
    <source>
        <strain evidence="5 6">USDA-ARS-USMARC-188</strain>
    </source>
</reference>
<evidence type="ECO:0000313" key="5">
    <source>
        <dbReference type="EMBL" id="AHG82834.1"/>
    </source>
</evidence>
<name>A0A4V7ICT2_BIBTR</name>
<dbReference type="PANTHER" id="PTHR47894">
    <property type="entry name" value="HTH-TYPE TRANSCRIPTIONAL REGULATOR GADX"/>
    <property type="match status" value="1"/>
</dbReference>
<keyword evidence="2" id="KW-0238">DNA-binding</keyword>
<dbReference type="RefSeq" id="WP_015431476.1">
    <property type="nucleotide sequence ID" value="NZ_CP006954.1"/>
</dbReference>
<dbReference type="InterPro" id="IPR032687">
    <property type="entry name" value="AraC-type_N"/>
</dbReference>
<gene>
    <name evidence="5" type="ORF">F542_21260</name>
</gene>
<dbReference type="GO" id="GO:0005829">
    <property type="term" value="C:cytosol"/>
    <property type="evidence" value="ECO:0007669"/>
    <property type="project" value="TreeGrafter"/>
</dbReference>
<protein>
    <submittedName>
        <fullName evidence="5">Transcriptional regulator, AraC</fullName>
    </submittedName>
</protein>
<keyword evidence="1" id="KW-0805">Transcription regulation</keyword>
<keyword evidence="3" id="KW-0804">Transcription</keyword>
<dbReference type="InterPro" id="IPR009057">
    <property type="entry name" value="Homeodomain-like_sf"/>
</dbReference>
<evidence type="ECO:0000256" key="2">
    <source>
        <dbReference type="ARBA" id="ARBA00023125"/>
    </source>
</evidence>
<dbReference type="PANTHER" id="PTHR47894:SF1">
    <property type="entry name" value="HTH-TYPE TRANSCRIPTIONAL REGULATOR VQSM"/>
    <property type="match status" value="1"/>
</dbReference>
<dbReference type="SMART" id="SM00342">
    <property type="entry name" value="HTH_ARAC"/>
    <property type="match status" value="1"/>
</dbReference>
<dbReference type="Pfam" id="PF12833">
    <property type="entry name" value="HTH_18"/>
    <property type="match status" value="1"/>
</dbReference>
<dbReference type="KEGG" id="btre:F542_21260"/>
<dbReference type="PROSITE" id="PS00041">
    <property type="entry name" value="HTH_ARAC_FAMILY_1"/>
    <property type="match status" value="1"/>
</dbReference>
<dbReference type="Proteomes" id="UP000019091">
    <property type="component" value="Chromosome"/>
</dbReference>
<proteinExistence type="predicted"/>
<dbReference type="Pfam" id="PF12625">
    <property type="entry name" value="Arabinose_bd"/>
    <property type="match status" value="1"/>
</dbReference>
<dbReference type="AlphaFoldDB" id="A0A4V7ICT2"/>
<dbReference type="GO" id="GO:0003700">
    <property type="term" value="F:DNA-binding transcription factor activity"/>
    <property type="evidence" value="ECO:0007669"/>
    <property type="project" value="InterPro"/>
</dbReference>
<dbReference type="Gene3D" id="1.10.10.60">
    <property type="entry name" value="Homeodomain-like"/>
    <property type="match status" value="1"/>
</dbReference>
<dbReference type="InterPro" id="IPR018060">
    <property type="entry name" value="HTH_AraC"/>
</dbReference>
<dbReference type="PROSITE" id="PS01124">
    <property type="entry name" value="HTH_ARAC_FAMILY_2"/>
    <property type="match status" value="1"/>
</dbReference>
<dbReference type="InterPro" id="IPR018062">
    <property type="entry name" value="HTH_AraC-typ_CS"/>
</dbReference>
<dbReference type="SUPFAM" id="SSF46689">
    <property type="entry name" value="Homeodomain-like"/>
    <property type="match status" value="1"/>
</dbReference>
<accession>A0A4V7ICT2</accession>
<dbReference type="OrthoDB" id="5582699at2"/>